<dbReference type="Gene3D" id="2.10.109.10">
    <property type="entry name" value="Umud Fragment, subunit A"/>
    <property type="match status" value="1"/>
</dbReference>
<gene>
    <name evidence="13" type="primary">lexA</name>
    <name evidence="17" type="ORF">SAMN05660831_00479</name>
</gene>
<evidence type="ECO:0000256" key="10">
    <source>
        <dbReference type="ARBA" id="ARBA00023163"/>
    </source>
</evidence>
<dbReference type="GO" id="GO:0006508">
    <property type="term" value="P:proteolysis"/>
    <property type="evidence" value="ECO:0007669"/>
    <property type="project" value="InterPro"/>
</dbReference>
<comment type="subunit">
    <text evidence="2 13">Homodimer.</text>
</comment>
<dbReference type="InterPro" id="IPR006199">
    <property type="entry name" value="LexA_DNA-bd_dom"/>
</dbReference>
<dbReference type="InterPro" id="IPR036388">
    <property type="entry name" value="WH-like_DNA-bd_sf"/>
</dbReference>
<feature type="site" description="Cleavage; by autolysis" evidence="13">
    <location>
        <begin position="90"/>
        <end position="91"/>
    </location>
</feature>
<dbReference type="Gene3D" id="1.10.10.10">
    <property type="entry name" value="Winged helix-like DNA-binding domain superfamily/Winged helix DNA-binding domain"/>
    <property type="match status" value="1"/>
</dbReference>
<dbReference type="SUPFAM" id="SSF51306">
    <property type="entry name" value="LexA/Signal peptidase"/>
    <property type="match status" value="1"/>
</dbReference>
<keyword evidence="18" id="KW-1185">Reference proteome</keyword>
<proteinExistence type="inferred from homology"/>
<evidence type="ECO:0000313" key="18">
    <source>
        <dbReference type="Proteomes" id="UP000198611"/>
    </source>
</evidence>
<evidence type="ECO:0000256" key="13">
    <source>
        <dbReference type="HAMAP-Rule" id="MF_00015"/>
    </source>
</evidence>
<dbReference type="FunFam" id="1.10.10.10:FF:000009">
    <property type="entry name" value="LexA repressor"/>
    <property type="match status" value="1"/>
</dbReference>
<keyword evidence="12 13" id="KW-0742">SOS response</keyword>
<evidence type="ECO:0000256" key="2">
    <source>
        <dbReference type="ARBA" id="ARBA00011738"/>
    </source>
</evidence>
<dbReference type="GO" id="GO:0003677">
    <property type="term" value="F:DNA binding"/>
    <property type="evidence" value="ECO:0007669"/>
    <property type="project" value="UniProtKB-UniRule"/>
</dbReference>
<feature type="domain" description="Peptidase S24/S26A/S26B/S26C" evidence="15">
    <location>
        <begin position="83"/>
        <end position="197"/>
    </location>
</feature>
<feature type="DNA-binding region" description="H-T-H motif" evidence="13">
    <location>
        <begin position="30"/>
        <end position="50"/>
    </location>
</feature>
<dbReference type="HAMAP" id="MF_00015">
    <property type="entry name" value="LexA"/>
    <property type="match status" value="1"/>
</dbReference>
<dbReference type="GO" id="GO:0009432">
    <property type="term" value="P:SOS response"/>
    <property type="evidence" value="ECO:0007669"/>
    <property type="project" value="UniProtKB-UniRule"/>
</dbReference>
<dbReference type="InterPro" id="IPR050077">
    <property type="entry name" value="LexA_repressor"/>
</dbReference>
<evidence type="ECO:0000256" key="14">
    <source>
        <dbReference type="RuleBase" id="RU003991"/>
    </source>
</evidence>
<evidence type="ECO:0000256" key="9">
    <source>
        <dbReference type="ARBA" id="ARBA00023125"/>
    </source>
</evidence>
<dbReference type="RefSeq" id="WP_093427442.1">
    <property type="nucleotide sequence ID" value="NZ_FOMJ01000001.1"/>
</dbReference>
<name>A0A1I1NXF5_9GAMM</name>
<evidence type="ECO:0000256" key="1">
    <source>
        <dbReference type="ARBA" id="ARBA00007484"/>
    </source>
</evidence>
<accession>A0A1I1NXF5</accession>
<organism evidence="17 18">
    <name type="scientific">Thiohalospira halophila DSM 15071</name>
    <dbReference type="NCBI Taxonomy" id="1123397"/>
    <lineage>
        <taxon>Bacteria</taxon>
        <taxon>Pseudomonadati</taxon>
        <taxon>Pseudomonadota</taxon>
        <taxon>Gammaproteobacteria</taxon>
        <taxon>Thiohalospirales</taxon>
        <taxon>Thiohalospiraceae</taxon>
        <taxon>Thiohalospira</taxon>
    </lineage>
</organism>
<dbReference type="Pfam" id="PF01726">
    <property type="entry name" value="LexA_DNA_bind"/>
    <property type="match status" value="1"/>
</dbReference>
<dbReference type="PANTHER" id="PTHR33516:SF2">
    <property type="entry name" value="LEXA REPRESSOR-RELATED"/>
    <property type="match status" value="1"/>
</dbReference>
<keyword evidence="4 13" id="KW-0235">DNA replication</keyword>
<dbReference type="SUPFAM" id="SSF46785">
    <property type="entry name" value="Winged helix' DNA-binding domain"/>
    <property type="match status" value="1"/>
</dbReference>
<evidence type="ECO:0000256" key="6">
    <source>
        <dbReference type="ARBA" id="ARBA00022801"/>
    </source>
</evidence>
<dbReference type="InterPro" id="IPR015927">
    <property type="entry name" value="Peptidase_S24_S26A/B/C"/>
</dbReference>
<evidence type="ECO:0000256" key="5">
    <source>
        <dbReference type="ARBA" id="ARBA00022763"/>
    </source>
</evidence>
<dbReference type="Pfam" id="PF00717">
    <property type="entry name" value="Peptidase_S24"/>
    <property type="match status" value="1"/>
</dbReference>
<evidence type="ECO:0000313" key="17">
    <source>
        <dbReference type="EMBL" id="SFD02086.1"/>
    </source>
</evidence>
<dbReference type="InterPro" id="IPR006200">
    <property type="entry name" value="LexA"/>
</dbReference>
<dbReference type="InterPro" id="IPR006197">
    <property type="entry name" value="Peptidase_S24_LexA"/>
</dbReference>
<protein>
    <recommendedName>
        <fullName evidence="13">LexA repressor</fullName>
        <ecNumber evidence="13">3.4.21.88</ecNumber>
    </recommendedName>
</protein>
<comment type="similarity">
    <text evidence="1 13 14">Belongs to the peptidase S24 family.</text>
</comment>
<keyword evidence="3 13" id="KW-0678">Repressor</keyword>
<dbReference type="GO" id="GO:0004252">
    <property type="term" value="F:serine-type endopeptidase activity"/>
    <property type="evidence" value="ECO:0007669"/>
    <property type="project" value="UniProtKB-UniRule"/>
</dbReference>
<feature type="domain" description="LexA repressor DNA-binding" evidence="16">
    <location>
        <begin position="4"/>
        <end position="67"/>
    </location>
</feature>
<dbReference type="NCBIfam" id="TIGR00498">
    <property type="entry name" value="lexA"/>
    <property type="match status" value="1"/>
</dbReference>
<dbReference type="FunFam" id="2.10.109.10:FF:000001">
    <property type="entry name" value="LexA repressor"/>
    <property type="match status" value="1"/>
</dbReference>
<comment type="function">
    <text evidence="13">Represses a number of genes involved in the response to DNA damage (SOS response), including recA and lexA. In the presence of single-stranded DNA, RecA interacts with LexA causing an autocatalytic cleavage which disrupts the DNA-binding part of LexA, leading to derepression of the SOS regulon and eventually DNA repair.</text>
</comment>
<evidence type="ECO:0000256" key="4">
    <source>
        <dbReference type="ARBA" id="ARBA00022705"/>
    </source>
</evidence>
<dbReference type="GO" id="GO:0006260">
    <property type="term" value="P:DNA replication"/>
    <property type="evidence" value="ECO:0007669"/>
    <property type="project" value="UniProtKB-UniRule"/>
</dbReference>
<evidence type="ECO:0000256" key="3">
    <source>
        <dbReference type="ARBA" id="ARBA00022491"/>
    </source>
</evidence>
<dbReference type="EC" id="3.4.21.88" evidence="13"/>
<keyword evidence="10 13" id="KW-0804">Transcription</keyword>
<evidence type="ECO:0000256" key="7">
    <source>
        <dbReference type="ARBA" id="ARBA00022813"/>
    </source>
</evidence>
<evidence type="ECO:0000259" key="16">
    <source>
        <dbReference type="Pfam" id="PF01726"/>
    </source>
</evidence>
<dbReference type="GO" id="GO:0045892">
    <property type="term" value="P:negative regulation of DNA-templated transcription"/>
    <property type="evidence" value="ECO:0007669"/>
    <property type="project" value="UniProtKB-UniRule"/>
</dbReference>
<dbReference type="PANTHER" id="PTHR33516">
    <property type="entry name" value="LEXA REPRESSOR"/>
    <property type="match status" value="1"/>
</dbReference>
<feature type="active site" description="For autocatalytic cleavage activity" evidence="13">
    <location>
        <position position="125"/>
    </location>
</feature>
<keyword evidence="7 13" id="KW-0068">Autocatalytic cleavage</keyword>
<dbReference type="GO" id="GO:0006281">
    <property type="term" value="P:DNA repair"/>
    <property type="evidence" value="ECO:0007669"/>
    <property type="project" value="UniProtKB-UniRule"/>
</dbReference>
<dbReference type="InterPro" id="IPR036286">
    <property type="entry name" value="LexA/Signal_pep-like_sf"/>
</dbReference>
<dbReference type="Proteomes" id="UP000198611">
    <property type="component" value="Unassembled WGS sequence"/>
</dbReference>
<dbReference type="OrthoDB" id="9802364at2"/>
<comment type="catalytic activity">
    <reaction evidence="13">
        <text>Hydrolysis of Ala-|-Gly bond in repressor LexA.</text>
        <dbReference type="EC" id="3.4.21.88"/>
    </reaction>
</comment>
<sequence>MEGSDLTARQQALLDHIRDHQATHGRPPTRHEIAAAFGYASVNAVTGHLKALAAKGAIELTPGAARGIRLVEEATGAHEAGLPLVGRVAAGAPILAREHIEARYRVDSGLFHPRPDYLLRVRGESMIEAGIRDGDLLAVHRAPEATVGQLVVARLGEEVTVKRLDRDDTGQPVLRAANPDYPDIPLTAADEAAIEGIGVGVLRTEP</sequence>
<keyword evidence="9 13" id="KW-0238">DNA-binding</keyword>
<evidence type="ECO:0000256" key="8">
    <source>
        <dbReference type="ARBA" id="ARBA00023015"/>
    </source>
</evidence>
<keyword evidence="6 13" id="KW-0378">Hydrolase</keyword>
<dbReference type="AlphaFoldDB" id="A0A1I1NXF5"/>
<evidence type="ECO:0000259" key="15">
    <source>
        <dbReference type="Pfam" id="PF00717"/>
    </source>
</evidence>
<keyword evidence="11 13" id="KW-0234">DNA repair</keyword>
<reference evidence="17 18" key="1">
    <citation type="submission" date="2016-10" db="EMBL/GenBank/DDBJ databases">
        <authorList>
            <person name="de Groot N.N."/>
        </authorList>
    </citation>
    <scope>NUCLEOTIDE SEQUENCE [LARGE SCALE GENOMIC DNA]</scope>
    <source>
        <strain evidence="17 18">HL3</strain>
    </source>
</reference>
<dbReference type="InterPro" id="IPR039418">
    <property type="entry name" value="LexA-like"/>
</dbReference>
<evidence type="ECO:0000256" key="11">
    <source>
        <dbReference type="ARBA" id="ARBA00023204"/>
    </source>
</evidence>
<dbReference type="InterPro" id="IPR036390">
    <property type="entry name" value="WH_DNA-bd_sf"/>
</dbReference>
<evidence type="ECO:0000256" key="12">
    <source>
        <dbReference type="ARBA" id="ARBA00023236"/>
    </source>
</evidence>
<keyword evidence="8 13" id="KW-0805">Transcription regulation</keyword>
<dbReference type="CDD" id="cd06529">
    <property type="entry name" value="S24_LexA-like"/>
    <property type="match status" value="1"/>
</dbReference>
<keyword evidence="5 13" id="KW-0227">DNA damage</keyword>
<dbReference type="STRING" id="1123397.SAMN05660831_00479"/>
<dbReference type="PRINTS" id="PR00726">
    <property type="entry name" value="LEXASERPTASE"/>
</dbReference>
<feature type="active site" description="For autocatalytic cleavage activity" evidence="13">
    <location>
        <position position="162"/>
    </location>
</feature>
<dbReference type="EMBL" id="FOMJ01000001">
    <property type="protein sequence ID" value="SFD02086.1"/>
    <property type="molecule type" value="Genomic_DNA"/>
</dbReference>